<dbReference type="AlphaFoldDB" id="G4RBJ3"/>
<evidence type="ECO:0000313" key="1">
    <source>
        <dbReference type="EMBL" id="AEQ52669.1"/>
    </source>
</evidence>
<gene>
    <name evidence="1" type="ordered locus">KKY_2661</name>
</gene>
<dbReference type="HOGENOM" id="CLU_1244350_0_0_5"/>
<evidence type="ECO:0000313" key="2">
    <source>
        <dbReference type="Proteomes" id="UP000008850"/>
    </source>
</evidence>
<dbReference type="EMBL" id="CP003075">
    <property type="protein sequence ID" value="AEQ52669.1"/>
    <property type="molecule type" value="Genomic_DNA"/>
</dbReference>
<keyword evidence="2" id="KW-1185">Reference proteome</keyword>
<reference evidence="1 2" key="1">
    <citation type="journal article" date="2012" name="J. Bacteriol.">
        <title>Complete genome sequence of Pelagibacterium halotolerans B2T.</title>
        <authorList>
            <person name="Huo Y.Y."/>
            <person name="Cheng H."/>
            <person name="Han X.F."/>
            <person name="Jiang X.W."/>
            <person name="Sun C."/>
            <person name="Zhang X.Q."/>
            <person name="Zhu X.F."/>
            <person name="Liu Y.F."/>
            <person name="Li P.F."/>
            <person name="Ni P.X."/>
            <person name="Wu M."/>
        </authorList>
    </citation>
    <scope>NUCLEOTIDE SEQUENCE [LARGE SCALE GENOMIC DNA]</scope>
    <source>
        <strain evidence="2">DSM 22347 / JCM 15775 / CGMCC 1.7692 / B2</strain>
    </source>
</reference>
<organism evidence="1 2">
    <name type="scientific">Pelagibacterium halotolerans (strain DSM 22347 / JCM 15775 / CGMCC 1.7692 / B2)</name>
    <dbReference type="NCBI Taxonomy" id="1082931"/>
    <lineage>
        <taxon>Bacteria</taxon>
        <taxon>Pseudomonadati</taxon>
        <taxon>Pseudomonadota</taxon>
        <taxon>Alphaproteobacteria</taxon>
        <taxon>Hyphomicrobiales</taxon>
        <taxon>Devosiaceae</taxon>
        <taxon>Pelagibacterium</taxon>
    </lineage>
</organism>
<proteinExistence type="predicted"/>
<dbReference type="Proteomes" id="UP000008850">
    <property type="component" value="Chromosome"/>
</dbReference>
<protein>
    <submittedName>
        <fullName evidence="1">Uncharacterized protein</fullName>
    </submittedName>
</protein>
<dbReference type="KEGG" id="phl:KKY_2661"/>
<name>G4RBJ3_PELHB</name>
<sequence>MRSYVSADGISATSLNGASGDGVVVDRAELHEDFVDEGLVHLTMKRLPASHHVRHDAGCSVEIGMRVVDACQLQFVILGQTAPSKCFVHRRAQFAENLKPMLKGKQDSAEVTLVNRGHLVSPMVAWAARDGSGGREAEIDYGRAVLLRQRIHVELASLLLLLVFEMLREAIHEPAAACRRRNALRRSGRFRWLILADCLDGSGWRDFHFKYSRSRWRYIIVV</sequence>
<accession>G4RBJ3</accession>